<keyword evidence="2" id="KW-1185">Reference proteome</keyword>
<accession>A0ABS5C4T3</accession>
<gene>
    <name evidence="1" type="ORF">J8F10_34875</name>
</gene>
<dbReference type="Proteomes" id="UP000676565">
    <property type="component" value="Unassembled WGS sequence"/>
</dbReference>
<organism evidence="1 2">
    <name type="scientific">Gemmata palustris</name>
    <dbReference type="NCBI Taxonomy" id="2822762"/>
    <lineage>
        <taxon>Bacteria</taxon>
        <taxon>Pseudomonadati</taxon>
        <taxon>Planctomycetota</taxon>
        <taxon>Planctomycetia</taxon>
        <taxon>Gemmatales</taxon>
        <taxon>Gemmataceae</taxon>
        <taxon>Gemmata</taxon>
    </lineage>
</organism>
<dbReference type="EMBL" id="JAGKQQ010000002">
    <property type="protein sequence ID" value="MBP3960440.1"/>
    <property type="molecule type" value="Genomic_DNA"/>
</dbReference>
<sequence length="76" mass="8527">MDEQISVRQAYLAMYSFLDELYSKYEFDQFGSLLGGLSLLADGSPADQAAWSDWLRAVERARANQVDAALHIQANQ</sequence>
<proteinExistence type="predicted"/>
<reference evidence="1 2" key="1">
    <citation type="submission" date="2021-04" db="EMBL/GenBank/DDBJ databases">
        <authorList>
            <person name="Ivanova A."/>
        </authorList>
    </citation>
    <scope>NUCLEOTIDE SEQUENCE [LARGE SCALE GENOMIC DNA]</scope>
    <source>
        <strain evidence="1 2">G18</strain>
    </source>
</reference>
<protein>
    <submittedName>
        <fullName evidence="1">Uncharacterized protein</fullName>
    </submittedName>
</protein>
<dbReference type="RefSeq" id="WP_210662505.1">
    <property type="nucleotide sequence ID" value="NZ_JAGKQQ010000002.1"/>
</dbReference>
<evidence type="ECO:0000313" key="2">
    <source>
        <dbReference type="Proteomes" id="UP000676565"/>
    </source>
</evidence>
<comment type="caution">
    <text evidence="1">The sequence shown here is derived from an EMBL/GenBank/DDBJ whole genome shotgun (WGS) entry which is preliminary data.</text>
</comment>
<name>A0ABS5C4T3_9BACT</name>
<evidence type="ECO:0000313" key="1">
    <source>
        <dbReference type="EMBL" id="MBP3960440.1"/>
    </source>
</evidence>